<keyword evidence="3" id="KW-1185">Reference proteome</keyword>
<gene>
    <name evidence="2" type="ORF">BJ980_003667</name>
</gene>
<evidence type="ECO:0000313" key="3">
    <source>
        <dbReference type="Proteomes" id="UP000540656"/>
    </source>
</evidence>
<dbReference type="RefSeq" id="WP_246280008.1">
    <property type="nucleotide sequence ID" value="NZ_JACCAA010000001.1"/>
</dbReference>
<feature type="domain" description="RNB" evidence="1">
    <location>
        <begin position="56"/>
        <end position="373"/>
    </location>
</feature>
<dbReference type="InterPro" id="IPR012340">
    <property type="entry name" value="NA-bd_OB-fold"/>
</dbReference>
<organism evidence="2 3">
    <name type="scientific">Nocardioides daedukensis</name>
    <dbReference type="NCBI Taxonomy" id="634462"/>
    <lineage>
        <taxon>Bacteria</taxon>
        <taxon>Bacillati</taxon>
        <taxon>Actinomycetota</taxon>
        <taxon>Actinomycetes</taxon>
        <taxon>Propionibacteriales</taxon>
        <taxon>Nocardioidaceae</taxon>
        <taxon>Nocardioides</taxon>
    </lineage>
</organism>
<dbReference type="GO" id="GO:0000175">
    <property type="term" value="F:3'-5'-RNA exonuclease activity"/>
    <property type="evidence" value="ECO:0007669"/>
    <property type="project" value="TreeGrafter"/>
</dbReference>
<dbReference type="Proteomes" id="UP000540656">
    <property type="component" value="Unassembled WGS sequence"/>
</dbReference>
<dbReference type="InterPro" id="IPR050180">
    <property type="entry name" value="RNR_Ribonuclease"/>
</dbReference>
<dbReference type="EMBL" id="JACCAA010000001">
    <property type="protein sequence ID" value="NYG60744.1"/>
    <property type="molecule type" value="Genomic_DNA"/>
</dbReference>
<accession>A0A7Y9S6P7</accession>
<dbReference type="SMART" id="SM00955">
    <property type="entry name" value="RNB"/>
    <property type="match status" value="1"/>
</dbReference>
<dbReference type="GO" id="GO:0000932">
    <property type="term" value="C:P-body"/>
    <property type="evidence" value="ECO:0007669"/>
    <property type="project" value="TreeGrafter"/>
</dbReference>
<dbReference type="Pfam" id="PF00773">
    <property type="entry name" value="RNB"/>
    <property type="match status" value="1"/>
</dbReference>
<protein>
    <submittedName>
        <fullName evidence="2">Exoribonuclease R</fullName>
    </submittedName>
</protein>
<dbReference type="GO" id="GO:0003723">
    <property type="term" value="F:RNA binding"/>
    <property type="evidence" value="ECO:0007669"/>
    <property type="project" value="InterPro"/>
</dbReference>
<dbReference type="Pfam" id="PF18614">
    <property type="entry name" value="RNase_II_C_S1"/>
    <property type="match status" value="1"/>
</dbReference>
<dbReference type="InterPro" id="IPR001900">
    <property type="entry name" value="RNase_II/R"/>
</dbReference>
<name>A0A7Y9S6P7_9ACTN</name>
<sequence length="480" mass="52420">MASRVIRVRSVADGVAAESLRAGIVAIWEELGVTPEFPKDVEEAAAKAAGSPRLPELDRTDIPFVTIDPEGAMDLDQAMHIERNGDGYRVLYAIADLAAFITPGDPVDLEANRRGETLYGADSKIPLHPKVISEDAGSLLPDQVRPALLWTIEVDAEGEGTEVTVERALVKSRAKLTYVDVQAQLDDGSADEVFGLLKEVGELRLAREAARGGISLPLPEQEIVIEEDTWRLEFRQQLPVEQWNAQISLLTGMAAASLMVHARVGLLRTLPPADPRDVRRLHREAKALGIDWPAELEYPDFIRSLDPALPTHAAMVVACTRLLRGSGYVGFNDELPAQPNHSAIASEYAHVTAPLRRLVDRYAGEVCVALCADEDVPGWVLEKLEVVPETMSETSRKANAYENAVVNLLEAAVLAPRVGEKFEAVVIEVDEKDERRGDITIAEPAIEARVTSERPLPLGEKVRVTLAEADVATRKIAFTL</sequence>
<dbReference type="InterPro" id="IPR040596">
    <property type="entry name" value="RNase_II_C_S1"/>
</dbReference>
<comment type="caution">
    <text evidence="2">The sequence shown here is derived from an EMBL/GenBank/DDBJ whole genome shotgun (WGS) entry which is preliminary data.</text>
</comment>
<dbReference type="PANTHER" id="PTHR23355:SF42">
    <property type="entry name" value="RIBONUCLEASE II, CHLOROPLASTIC_MITOCHONDRIAL"/>
    <property type="match status" value="1"/>
</dbReference>
<reference evidence="2 3" key="1">
    <citation type="submission" date="2020-07" db="EMBL/GenBank/DDBJ databases">
        <title>Sequencing the genomes of 1000 actinobacteria strains.</title>
        <authorList>
            <person name="Klenk H.-P."/>
        </authorList>
    </citation>
    <scope>NUCLEOTIDE SEQUENCE [LARGE SCALE GENOMIC DNA]</scope>
    <source>
        <strain evidence="2 3">DSM 23819</strain>
    </source>
</reference>
<dbReference type="GO" id="GO:0006402">
    <property type="term" value="P:mRNA catabolic process"/>
    <property type="evidence" value="ECO:0007669"/>
    <property type="project" value="TreeGrafter"/>
</dbReference>
<dbReference type="SUPFAM" id="SSF50249">
    <property type="entry name" value="Nucleic acid-binding proteins"/>
    <property type="match status" value="1"/>
</dbReference>
<evidence type="ECO:0000313" key="2">
    <source>
        <dbReference type="EMBL" id="NYG60744.1"/>
    </source>
</evidence>
<evidence type="ECO:0000259" key="1">
    <source>
        <dbReference type="SMART" id="SM00955"/>
    </source>
</evidence>
<dbReference type="AlphaFoldDB" id="A0A7Y9S6P7"/>
<proteinExistence type="predicted"/>
<dbReference type="PANTHER" id="PTHR23355">
    <property type="entry name" value="RIBONUCLEASE"/>
    <property type="match status" value="1"/>
</dbReference>